<reference evidence="5" key="1">
    <citation type="journal article" date="2019" name="Int. J. Syst. Evol. Microbiol.">
        <title>The Global Catalogue of Microorganisms (GCM) 10K type strain sequencing project: providing services to taxonomists for standard genome sequencing and annotation.</title>
        <authorList>
            <consortium name="The Broad Institute Genomics Platform"/>
            <consortium name="The Broad Institute Genome Sequencing Center for Infectious Disease"/>
            <person name="Wu L."/>
            <person name="Ma J."/>
        </authorList>
    </citation>
    <scope>NUCLEOTIDE SEQUENCE [LARGE SCALE GENOMIC DNA]</scope>
    <source>
        <strain evidence="5">JCM 32206</strain>
    </source>
</reference>
<evidence type="ECO:0000256" key="3">
    <source>
        <dbReference type="SAM" id="Phobius"/>
    </source>
</evidence>
<evidence type="ECO:0000256" key="1">
    <source>
        <dbReference type="SAM" id="Coils"/>
    </source>
</evidence>
<comment type="caution">
    <text evidence="4">The sequence shown here is derived from an EMBL/GenBank/DDBJ whole genome shotgun (WGS) entry which is preliminary data.</text>
</comment>
<sequence length="251" mass="26283">MSQRGRSRPGSSPGGRDPRRVRDGAGTRRPSRSRPAGPAASGHGNRGAAGDPDPASTPPSPTEKPVRTGRAGRDGAAARPGRRTAASAPPGERTFLGLSTARTVVLAMVVCALALTLAVPLRTYLAQRSEAEHVAEQREQLEADVARLTRDNQQADDPAYVRAQARDRLQYVMPGETPYQVQLPGATAPPVEDLTKPKHDNDPWYTGLWRPVVEPQPTPTAAPTPPPPPAPPGGGAAGSMTIPHDQGGPTG</sequence>
<feature type="compositionally biased region" description="Basic and acidic residues" evidence="2">
    <location>
        <begin position="16"/>
        <end position="26"/>
    </location>
</feature>
<feature type="coiled-coil region" evidence="1">
    <location>
        <begin position="124"/>
        <end position="151"/>
    </location>
</feature>
<dbReference type="Pfam" id="PF04977">
    <property type="entry name" value="DivIC"/>
    <property type="match status" value="1"/>
</dbReference>
<feature type="compositionally biased region" description="Low complexity" evidence="2">
    <location>
        <begin position="74"/>
        <end position="91"/>
    </location>
</feature>
<name>A0ABP8NQC5_9NOCA</name>
<evidence type="ECO:0000313" key="5">
    <source>
        <dbReference type="Proteomes" id="UP001501183"/>
    </source>
</evidence>
<keyword evidence="3" id="KW-0472">Membrane</keyword>
<evidence type="ECO:0000313" key="4">
    <source>
        <dbReference type="EMBL" id="GAA4471021.1"/>
    </source>
</evidence>
<dbReference type="EMBL" id="BAABFB010000007">
    <property type="protein sequence ID" value="GAA4471021.1"/>
    <property type="molecule type" value="Genomic_DNA"/>
</dbReference>
<feature type="region of interest" description="Disordered" evidence="2">
    <location>
        <begin position="180"/>
        <end position="251"/>
    </location>
</feature>
<gene>
    <name evidence="4" type="ORF">GCM10023094_00950</name>
</gene>
<keyword evidence="5" id="KW-1185">Reference proteome</keyword>
<keyword evidence="3" id="KW-1133">Transmembrane helix</keyword>
<feature type="compositionally biased region" description="Basic and acidic residues" evidence="2">
    <location>
        <begin position="193"/>
        <end position="202"/>
    </location>
</feature>
<proteinExistence type="predicted"/>
<evidence type="ECO:0000256" key="2">
    <source>
        <dbReference type="SAM" id="MobiDB-lite"/>
    </source>
</evidence>
<feature type="region of interest" description="Disordered" evidence="2">
    <location>
        <begin position="1"/>
        <end position="94"/>
    </location>
</feature>
<keyword evidence="1" id="KW-0175">Coiled coil</keyword>
<organism evidence="4 5">
    <name type="scientific">Rhodococcus olei</name>
    <dbReference type="NCBI Taxonomy" id="2161675"/>
    <lineage>
        <taxon>Bacteria</taxon>
        <taxon>Bacillati</taxon>
        <taxon>Actinomycetota</taxon>
        <taxon>Actinomycetes</taxon>
        <taxon>Mycobacteriales</taxon>
        <taxon>Nocardiaceae</taxon>
        <taxon>Rhodococcus</taxon>
    </lineage>
</organism>
<dbReference type="InterPro" id="IPR007060">
    <property type="entry name" value="FtsL/DivIC"/>
</dbReference>
<keyword evidence="3" id="KW-0812">Transmembrane</keyword>
<feature type="compositionally biased region" description="Low complexity" evidence="2">
    <location>
        <begin position="33"/>
        <end position="54"/>
    </location>
</feature>
<feature type="transmembrane region" description="Helical" evidence="3">
    <location>
        <begin position="103"/>
        <end position="121"/>
    </location>
</feature>
<feature type="compositionally biased region" description="Pro residues" evidence="2">
    <location>
        <begin position="214"/>
        <end position="232"/>
    </location>
</feature>
<evidence type="ECO:0008006" key="6">
    <source>
        <dbReference type="Google" id="ProtNLM"/>
    </source>
</evidence>
<accession>A0ABP8NQC5</accession>
<protein>
    <recommendedName>
        <fullName evidence="6">Septum formation initiator</fullName>
    </recommendedName>
</protein>
<dbReference type="Proteomes" id="UP001501183">
    <property type="component" value="Unassembled WGS sequence"/>
</dbReference>